<accession>A0A1G4B065</accession>
<gene>
    <name evidence="1" type="ORF">CORC01_09973</name>
</gene>
<dbReference type="EMBL" id="MJBS01000094">
    <property type="protein sequence ID" value="OHE94756.1"/>
    <property type="molecule type" value="Genomic_DNA"/>
</dbReference>
<reference evidence="1 2" key="1">
    <citation type="submission" date="2016-09" db="EMBL/GenBank/DDBJ databases">
        <authorList>
            <person name="Capua I."/>
            <person name="De Benedictis P."/>
            <person name="Joannis T."/>
            <person name="Lombin L.H."/>
            <person name="Cattoli G."/>
        </authorList>
    </citation>
    <scope>NUCLEOTIDE SEQUENCE [LARGE SCALE GENOMIC DNA]</scope>
    <source>
        <strain evidence="1 2">IMI 309357</strain>
    </source>
</reference>
<evidence type="ECO:0000313" key="1">
    <source>
        <dbReference type="EMBL" id="OHE94756.1"/>
    </source>
</evidence>
<dbReference type="GeneID" id="34563112"/>
<dbReference type="RefSeq" id="XP_022471918.1">
    <property type="nucleotide sequence ID" value="XM_022621602.1"/>
</dbReference>
<dbReference type="AlphaFoldDB" id="A0A1G4B065"/>
<organism evidence="1 2">
    <name type="scientific">Colletotrichum orchidophilum</name>
    <dbReference type="NCBI Taxonomy" id="1209926"/>
    <lineage>
        <taxon>Eukaryota</taxon>
        <taxon>Fungi</taxon>
        <taxon>Dikarya</taxon>
        <taxon>Ascomycota</taxon>
        <taxon>Pezizomycotina</taxon>
        <taxon>Sordariomycetes</taxon>
        <taxon>Hypocreomycetidae</taxon>
        <taxon>Glomerellales</taxon>
        <taxon>Glomerellaceae</taxon>
        <taxon>Colletotrichum</taxon>
    </lineage>
</organism>
<dbReference type="Proteomes" id="UP000176998">
    <property type="component" value="Unassembled WGS sequence"/>
</dbReference>
<proteinExistence type="predicted"/>
<evidence type="ECO:0000313" key="2">
    <source>
        <dbReference type="Proteomes" id="UP000176998"/>
    </source>
</evidence>
<name>A0A1G4B065_9PEZI</name>
<comment type="caution">
    <text evidence="1">The sequence shown here is derived from an EMBL/GenBank/DDBJ whole genome shotgun (WGS) entry which is preliminary data.</text>
</comment>
<protein>
    <submittedName>
        <fullName evidence="1">Uncharacterized protein</fullName>
    </submittedName>
</protein>
<dbReference type="OrthoDB" id="3473305at2759"/>
<sequence>MHVCHESRQFVQNSMLSGIEFKRPDSAIDTVNFSVPFRPYQPDLDTLFCQNQGPASLEDISAKTNSSTFFKKHVI</sequence>
<keyword evidence="2" id="KW-1185">Reference proteome</keyword>